<dbReference type="Proteomes" id="UP000190229">
    <property type="component" value="Unassembled WGS sequence"/>
</dbReference>
<comment type="similarity">
    <text evidence="1">Belongs to the 'GDXG' lipolytic enzyme family.</text>
</comment>
<dbReference type="AlphaFoldDB" id="A0A1V4ESF5"/>
<keyword evidence="2" id="KW-0378">Hydrolase</keyword>
<evidence type="ECO:0000259" key="3">
    <source>
        <dbReference type="Pfam" id="PF07859"/>
    </source>
</evidence>
<dbReference type="SUPFAM" id="SSF53474">
    <property type="entry name" value="alpha/beta-Hydrolases"/>
    <property type="match status" value="1"/>
</dbReference>
<evidence type="ECO:0000256" key="1">
    <source>
        <dbReference type="ARBA" id="ARBA00010515"/>
    </source>
</evidence>
<dbReference type="EMBL" id="LSUQ01000082">
    <property type="protein sequence ID" value="OAG89462.1"/>
    <property type="molecule type" value="Genomic_DNA"/>
</dbReference>
<organism evidence="5 7">
    <name type="scientific">Ferroacidibacillus organovorans</name>
    <dbReference type="NCBI Taxonomy" id="1765683"/>
    <lineage>
        <taxon>Bacteria</taxon>
        <taxon>Bacillati</taxon>
        <taxon>Bacillota</taxon>
        <taxon>Bacilli</taxon>
        <taxon>Bacillales</taxon>
        <taxon>Alicyclobacillaceae</taxon>
        <taxon>Ferroacidibacillus</taxon>
    </lineage>
</organism>
<proteinExistence type="inferred from homology"/>
<dbReference type="Pfam" id="PF07859">
    <property type="entry name" value="Abhydrolase_3"/>
    <property type="match status" value="1"/>
</dbReference>
<dbReference type="Proteomes" id="UP000077421">
    <property type="component" value="Unassembled WGS sequence"/>
</dbReference>
<gene>
    <name evidence="4" type="ORF">AYW79_14415</name>
    <name evidence="5" type="ORF">B2M26_09630</name>
</gene>
<keyword evidence="7" id="KW-1185">Reference proteome</keyword>
<sequence>MALKPAVKALLETMKASGAKPIYEQDVLEARAQREEVARQMQKDLRPVYEVREIYIAGKGGPLTLRMYRPNRDERLPVLVYFHGGGFVVGSVETVDDTCRALANYAQIAVVSVDYRLAPEHPYPAAIDDAYDATRWVAQNGHRLGFDPARIAVGGDSAGGNLAAATAIRARDRGEFSIGYQMLIYPMIEPERFDSPSYCEYADNVNLTRDALIWFWDQYAPKGTARKLPDLCPREASAEGLAPAFVLVAECDPLRSEGEAYAEHLRAAGVAVSFQCASGLIHGYFSTDWGLPEREEALHAAADSLRQALHAAQ</sequence>
<evidence type="ECO:0000313" key="4">
    <source>
        <dbReference type="EMBL" id="OAG89462.1"/>
    </source>
</evidence>
<name>A0A1V4ESF5_9BACL</name>
<dbReference type="EMBL" id="MWPS01000026">
    <property type="protein sequence ID" value="OPG15859.1"/>
    <property type="molecule type" value="Genomic_DNA"/>
</dbReference>
<comment type="caution">
    <text evidence="5">The sequence shown here is derived from an EMBL/GenBank/DDBJ whole genome shotgun (WGS) entry which is preliminary data.</text>
</comment>
<reference evidence="4 6" key="1">
    <citation type="submission" date="2016-02" db="EMBL/GenBank/DDBJ databases">
        <title>Draft genome sequence of Acidibacillus ferrooxidans SLC66.</title>
        <authorList>
            <person name="Oliveira G."/>
            <person name="Nancucheo I."/>
            <person name="Dall'Agnol H."/>
            <person name="Johnson B."/>
            <person name="Oliveira R."/>
            <person name="Nunes G.L."/>
            <person name="Tzotzos G."/>
            <person name="Orellana S.C."/>
            <person name="Salim A.C."/>
            <person name="Araujo F.M."/>
        </authorList>
    </citation>
    <scope>NUCLEOTIDE SEQUENCE [LARGE SCALE GENOMIC DNA]</scope>
    <source>
        <strain evidence="4 6">SLC66</strain>
    </source>
</reference>
<dbReference type="GO" id="GO:0016787">
    <property type="term" value="F:hydrolase activity"/>
    <property type="evidence" value="ECO:0007669"/>
    <property type="project" value="UniProtKB-KW"/>
</dbReference>
<dbReference type="InterPro" id="IPR050300">
    <property type="entry name" value="GDXG_lipolytic_enzyme"/>
</dbReference>
<dbReference type="InterPro" id="IPR013094">
    <property type="entry name" value="AB_hydrolase_3"/>
</dbReference>
<dbReference type="PANTHER" id="PTHR48081">
    <property type="entry name" value="AB HYDROLASE SUPERFAMILY PROTEIN C4A8.06C"/>
    <property type="match status" value="1"/>
</dbReference>
<dbReference type="InterPro" id="IPR029058">
    <property type="entry name" value="AB_hydrolase_fold"/>
</dbReference>
<evidence type="ECO:0000256" key="2">
    <source>
        <dbReference type="ARBA" id="ARBA00022801"/>
    </source>
</evidence>
<dbReference type="FunFam" id="3.40.50.1820:FF:000089">
    <property type="entry name" value="Alpha/beta hydrolase"/>
    <property type="match status" value="1"/>
</dbReference>
<reference evidence="5 7" key="2">
    <citation type="submission" date="2017-02" db="EMBL/GenBank/DDBJ databases">
        <title>Draft genome of Acidibacillus ferrooxidans Huett2.</title>
        <authorList>
            <person name="Schopf S."/>
        </authorList>
    </citation>
    <scope>NUCLEOTIDE SEQUENCE [LARGE SCALE GENOMIC DNA]</scope>
    <source>
        <strain evidence="5 7">Huett2</strain>
    </source>
</reference>
<accession>A0A1V4ESF5</accession>
<dbReference type="RefSeq" id="WP_067567335.1">
    <property type="nucleotide sequence ID" value="NZ_LSUQ01000082.1"/>
</dbReference>
<evidence type="ECO:0000313" key="5">
    <source>
        <dbReference type="EMBL" id="OPG15859.1"/>
    </source>
</evidence>
<evidence type="ECO:0000313" key="6">
    <source>
        <dbReference type="Proteomes" id="UP000077421"/>
    </source>
</evidence>
<feature type="domain" description="Alpha/beta hydrolase fold-3" evidence="3">
    <location>
        <begin position="79"/>
        <end position="285"/>
    </location>
</feature>
<protein>
    <recommendedName>
        <fullName evidence="3">Alpha/beta hydrolase fold-3 domain-containing protein</fullName>
    </recommendedName>
</protein>
<evidence type="ECO:0000313" key="7">
    <source>
        <dbReference type="Proteomes" id="UP000190229"/>
    </source>
</evidence>
<dbReference type="Gene3D" id="3.40.50.1820">
    <property type="entry name" value="alpha/beta hydrolase"/>
    <property type="match status" value="1"/>
</dbReference>
<dbReference type="PANTHER" id="PTHR48081:SF8">
    <property type="entry name" value="ALPHA_BETA HYDROLASE FOLD-3 DOMAIN-CONTAINING PROTEIN-RELATED"/>
    <property type="match status" value="1"/>
</dbReference>